<reference evidence="1" key="2">
    <citation type="submission" date="2023-05" db="EMBL/GenBank/DDBJ databases">
        <authorList>
            <consortium name="Lawrence Berkeley National Laboratory"/>
            <person name="Steindorff A."/>
            <person name="Hensen N."/>
            <person name="Bonometti L."/>
            <person name="Westerberg I."/>
            <person name="Brannstrom I.O."/>
            <person name="Guillou S."/>
            <person name="Cros-Aarteil S."/>
            <person name="Calhoun S."/>
            <person name="Haridas S."/>
            <person name="Kuo A."/>
            <person name="Mondo S."/>
            <person name="Pangilinan J."/>
            <person name="Riley R."/>
            <person name="Labutti K."/>
            <person name="Andreopoulos B."/>
            <person name="Lipzen A."/>
            <person name="Chen C."/>
            <person name="Yanf M."/>
            <person name="Daum C."/>
            <person name="Ng V."/>
            <person name="Clum A."/>
            <person name="Ohm R."/>
            <person name="Martin F."/>
            <person name="Silar P."/>
            <person name="Natvig D."/>
            <person name="Lalanne C."/>
            <person name="Gautier V."/>
            <person name="Ament-Velasquez S.L."/>
            <person name="Kruys A."/>
            <person name="Hutchinson M.I."/>
            <person name="Powell A.J."/>
            <person name="Barry K."/>
            <person name="Miller A.N."/>
            <person name="Grigoriev I.V."/>
            <person name="Debuchy R."/>
            <person name="Gladieux P."/>
            <person name="Thoren M.H."/>
            <person name="Johannesson H."/>
        </authorList>
    </citation>
    <scope>NUCLEOTIDE SEQUENCE</scope>
    <source>
        <strain evidence="1">CBS 532.94</strain>
    </source>
</reference>
<protein>
    <recommendedName>
        <fullName evidence="3">F-box domain-containing protein</fullName>
    </recommendedName>
</protein>
<accession>A0AAN7C2M9</accession>
<dbReference type="AlphaFoldDB" id="A0AAN7C2M9"/>
<evidence type="ECO:0000313" key="2">
    <source>
        <dbReference type="Proteomes" id="UP001303760"/>
    </source>
</evidence>
<sequence>MLTITDLPCEIVGEILGNLDHLQFLLPALACRHFYISFKECHGVEASILCRQITPALLPYSVTLMEASRLPRPLVGSSVDSLLDELYSQPARLAARLPELPTTLIRNMSRTHNTIHTLATDFAASALERISPQSASTSKPLSPTEYFRFCRAFYLVDLFYTLFRHDNEQLGCVYEYLEVKFAEASFDVVAHDVVFGGNSVDYLTVGEDNYWRQTWLSRGVEFVYQLTTADSYDAKHRMLRTTLYSSYVNLPGALRRVCDDVDGGALEEYYEEFHSIALGDSDPSQEDTDRGPLEAWRKAKLDCSLELSCMFPDNDWLRERAYVLWDWERVQDLGDKFWEYQRHQGGYTEQDWEDMLECFDERYMICENDARGYWSKGDTSRIIWPDGPDD</sequence>
<gene>
    <name evidence="1" type="ORF">C8A03DRAFT_47648</name>
</gene>
<keyword evidence="2" id="KW-1185">Reference proteome</keyword>
<reference evidence="1" key="1">
    <citation type="journal article" date="2023" name="Mol. Phylogenet. Evol.">
        <title>Genome-scale phylogeny and comparative genomics of the fungal order Sordariales.</title>
        <authorList>
            <person name="Hensen N."/>
            <person name="Bonometti L."/>
            <person name="Westerberg I."/>
            <person name="Brannstrom I.O."/>
            <person name="Guillou S."/>
            <person name="Cros-Aarteil S."/>
            <person name="Calhoun S."/>
            <person name="Haridas S."/>
            <person name="Kuo A."/>
            <person name="Mondo S."/>
            <person name="Pangilinan J."/>
            <person name="Riley R."/>
            <person name="LaButti K."/>
            <person name="Andreopoulos B."/>
            <person name="Lipzen A."/>
            <person name="Chen C."/>
            <person name="Yan M."/>
            <person name="Daum C."/>
            <person name="Ng V."/>
            <person name="Clum A."/>
            <person name="Steindorff A."/>
            <person name="Ohm R.A."/>
            <person name="Martin F."/>
            <person name="Silar P."/>
            <person name="Natvig D.O."/>
            <person name="Lalanne C."/>
            <person name="Gautier V."/>
            <person name="Ament-Velasquez S.L."/>
            <person name="Kruys A."/>
            <person name="Hutchinson M.I."/>
            <person name="Powell A.J."/>
            <person name="Barry K."/>
            <person name="Miller A.N."/>
            <person name="Grigoriev I.V."/>
            <person name="Debuchy R."/>
            <person name="Gladieux P."/>
            <person name="Hiltunen Thoren M."/>
            <person name="Johannesson H."/>
        </authorList>
    </citation>
    <scope>NUCLEOTIDE SEQUENCE</scope>
    <source>
        <strain evidence="1">CBS 532.94</strain>
    </source>
</reference>
<proteinExistence type="predicted"/>
<dbReference type="EMBL" id="MU860451">
    <property type="protein sequence ID" value="KAK4233906.1"/>
    <property type="molecule type" value="Genomic_DNA"/>
</dbReference>
<evidence type="ECO:0000313" key="1">
    <source>
        <dbReference type="EMBL" id="KAK4233906.1"/>
    </source>
</evidence>
<evidence type="ECO:0008006" key="3">
    <source>
        <dbReference type="Google" id="ProtNLM"/>
    </source>
</evidence>
<name>A0AAN7C2M9_9PEZI</name>
<comment type="caution">
    <text evidence="1">The sequence shown here is derived from an EMBL/GenBank/DDBJ whole genome shotgun (WGS) entry which is preliminary data.</text>
</comment>
<dbReference type="Proteomes" id="UP001303760">
    <property type="component" value="Unassembled WGS sequence"/>
</dbReference>
<organism evidence="1 2">
    <name type="scientific">Achaetomium macrosporum</name>
    <dbReference type="NCBI Taxonomy" id="79813"/>
    <lineage>
        <taxon>Eukaryota</taxon>
        <taxon>Fungi</taxon>
        <taxon>Dikarya</taxon>
        <taxon>Ascomycota</taxon>
        <taxon>Pezizomycotina</taxon>
        <taxon>Sordariomycetes</taxon>
        <taxon>Sordariomycetidae</taxon>
        <taxon>Sordariales</taxon>
        <taxon>Chaetomiaceae</taxon>
        <taxon>Achaetomium</taxon>
    </lineage>
</organism>